<sequence>FSIQAPGRPVGGYFSQYTDCADHNNAVKYILWKFAEANRARLIFSVRSVSLWFILSMHAVM</sequence>
<comment type="caution">
    <text evidence="1">The sequence shown here is derived from an EMBL/GenBank/DDBJ whole genome shotgun (WGS) entry which is preliminary data.</text>
</comment>
<organism evidence="1 2">
    <name type="scientific">Hydnum rufescens UP504</name>
    <dbReference type="NCBI Taxonomy" id="1448309"/>
    <lineage>
        <taxon>Eukaryota</taxon>
        <taxon>Fungi</taxon>
        <taxon>Dikarya</taxon>
        <taxon>Basidiomycota</taxon>
        <taxon>Agaricomycotina</taxon>
        <taxon>Agaricomycetes</taxon>
        <taxon>Cantharellales</taxon>
        <taxon>Hydnaceae</taxon>
        <taxon>Hydnum</taxon>
    </lineage>
</organism>
<evidence type="ECO:0000313" key="1">
    <source>
        <dbReference type="EMBL" id="KAF9520090.1"/>
    </source>
</evidence>
<proteinExistence type="predicted"/>
<protein>
    <submittedName>
        <fullName evidence="1">Uncharacterized protein</fullName>
    </submittedName>
</protein>
<gene>
    <name evidence="1" type="ORF">BS47DRAFT_1287737</name>
</gene>
<feature type="non-terminal residue" evidence="1">
    <location>
        <position position="1"/>
    </location>
</feature>
<evidence type="ECO:0000313" key="2">
    <source>
        <dbReference type="Proteomes" id="UP000886523"/>
    </source>
</evidence>
<dbReference type="OrthoDB" id="5817230at2759"/>
<dbReference type="EMBL" id="MU128914">
    <property type="protein sequence ID" value="KAF9520090.1"/>
    <property type="molecule type" value="Genomic_DNA"/>
</dbReference>
<dbReference type="AlphaFoldDB" id="A0A9P6E2D4"/>
<keyword evidence="2" id="KW-1185">Reference proteome</keyword>
<dbReference type="Proteomes" id="UP000886523">
    <property type="component" value="Unassembled WGS sequence"/>
</dbReference>
<name>A0A9P6E2D4_9AGAM</name>
<accession>A0A9P6E2D4</accession>
<reference evidence="1" key="1">
    <citation type="journal article" date="2020" name="Nat. Commun.">
        <title>Large-scale genome sequencing of mycorrhizal fungi provides insights into the early evolution of symbiotic traits.</title>
        <authorList>
            <person name="Miyauchi S."/>
            <person name="Kiss E."/>
            <person name="Kuo A."/>
            <person name="Drula E."/>
            <person name="Kohler A."/>
            <person name="Sanchez-Garcia M."/>
            <person name="Morin E."/>
            <person name="Andreopoulos B."/>
            <person name="Barry K.W."/>
            <person name="Bonito G."/>
            <person name="Buee M."/>
            <person name="Carver A."/>
            <person name="Chen C."/>
            <person name="Cichocki N."/>
            <person name="Clum A."/>
            <person name="Culley D."/>
            <person name="Crous P.W."/>
            <person name="Fauchery L."/>
            <person name="Girlanda M."/>
            <person name="Hayes R.D."/>
            <person name="Keri Z."/>
            <person name="LaButti K."/>
            <person name="Lipzen A."/>
            <person name="Lombard V."/>
            <person name="Magnuson J."/>
            <person name="Maillard F."/>
            <person name="Murat C."/>
            <person name="Nolan M."/>
            <person name="Ohm R.A."/>
            <person name="Pangilinan J."/>
            <person name="Pereira M.F."/>
            <person name="Perotto S."/>
            <person name="Peter M."/>
            <person name="Pfister S."/>
            <person name="Riley R."/>
            <person name="Sitrit Y."/>
            <person name="Stielow J.B."/>
            <person name="Szollosi G."/>
            <person name="Zifcakova L."/>
            <person name="Stursova M."/>
            <person name="Spatafora J.W."/>
            <person name="Tedersoo L."/>
            <person name="Vaario L.M."/>
            <person name="Yamada A."/>
            <person name="Yan M."/>
            <person name="Wang P."/>
            <person name="Xu J."/>
            <person name="Bruns T."/>
            <person name="Baldrian P."/>
            <person name="Vilgalys R."/>
            <person name="Dunand C."/>
            <person name="Henrissat B."/>
            <person name="Grigoriev I.V."/>
            <person name="Hibbett D."/>
            <person name="Nagy L.G."/>
            <person name="Martin F.M."/>
        </authorList>
    </citation>
    <scope>NUCLEOTIDE SEQUENCE</scope>
    <source>
        <strain evidence="1">UP504</strain>
    </source>
</reference>